<feature type="transmembrane region" description="Helical" evidence="2">
    <location>
        <begin position="127"/>
        <end position="144"/>
    </location>
</feature>
<evidence type="ECO:0000313" key="3">
    <source>
        <dbReference type="EMBL" id="ESO01721.1"/>
    </source>
</evidence>
<dbReference type="CTD" id="20205086"/>
<dbReference type="EnsemblMetazoa" id="HelroT174697">
    <property type="protein sequence ID" value="HelroP174697"/>
    <property type="gene ID" value="HelroG174697"/>
</dbReference>
<dbReference type="KEGG" id="hro:HELRODRAFT_174697"/>
<keyword evidence="5" id="KW-1185">Reference proteome</keyword>
<evidence type="ECO:0000313" key="5">
    <source>
        <dbReference type="Proteomes" id="UP000015101"/>
    </source>
</evidence>
<keyword evidence="2" id="KW-0812">Transmembrane</keyword>
<feature type="transmembrane region" description="Helical" evidence="2">
    <location>
        <begin position="38"/>
        <end position="60"/>
    </location>
</feature>
<reference evidence="3 5" key="2">
    <citation type="journal article" date="2013" name="Nature">
        <title>Insights into bilaterian evolution from three spiralian genomes.</title>
        <authorList>
            <person name="Simakov O."/>
            <person name="Marletaz F."/>
            <person name="Cho S.J."/>
            <person name="Edsinger-Gonzales E."/>
            <person name="Havlak P."/>
            <person name="Hellsten U."/>
            <person name="Kuo D.H."/>
            <person name="Larsson T."/>
            <person name="Lv J."/>
            <person name="Arendt D."/>
            <person name="Savage R."/>
            <person name="Osoegawa K."/>
            <person name="de Jong P."/>
            <person name="Grimwood J."/>
            <person name="Chapman J.A."/>
            <person name="Shapiro H."/>
            <person name="Aerts A."/>
            <person name="Otillar R.P."/>
            <person name="Terry A.Y."/>
            <person name="Boore J.L."/>
            <person name="Grigoriev I.V."/>
            <person name="Lindberg D.R."/>
            <person name="Seaver E.C."/>
            <person name="Weisblat D.A."/>
            <person name="Putnam N.H."/>
            <person name="Rokhsar D.S."/>
        </authorList>
    </citation>
    <scope>NUCLEOTIDE SEQUENCE</scope>
</reference>
<organism evidence="4 5">
    <name type="scientific">Helobdella robusta</name>
    <name type="common">Californian leech</name>
    <dbReference type="NCBI Taxonomy" id="6412"/>
    <lineage>
        <taxon>Eukaryota</taxon>
        <taxon>Metazoa</taxon>
        <taxon>Spiralia</taxon>
        <taxon>Lophotrochozoa</taxon>
        <taxon>Annelida</taxon>
        <taxon>Clitellata</taxon>
        <taxon>Hirudinea</taxon>
        <taxon>Rhynchobdellida</taxon>
        <taxon>Glossiphoniidae</taxon>
        <taxon>Helobdella</taxon>
    </lineage>
</organism>
<feature type="compositionally biased region" description="Low complexity" evidence="1">
    <location>
        <begin position="10"/>
        <end position="23"/>
    </location>
</feature>
<protein>
    <submittedName>
        <fullName evidence="3 4">Uncharacterized protein</fullName>
    </submittedName>
</protein>
<dbReference type="AlphaFoldDB" id="T1F8D7"/>
<evidence type="ECO:0000256" key="2">
    <source>
        <dbReference type="SAM" id="Phobius"/>
    </source>
</evidence>
<dbReference type="EMBL" id="KB096743">
    <property type="protein sequence ID" value="ESO01721.1"/>
    <property type="molecule type" value="Genomic_DNA"/>
</dbReference>
<reference evidence="5" key="1">
    <citation type="submission" date="2012-12" db="EMBL/GenBank/DDBJ databases">
        <authorList>
            <person name="Hellsten U."/>
            <person name="Grimwood J."/>
            <person name="Chapman J.A."/>
            <person name="Shapiro H."/>
            <person name="Aerts A."/>
            <person name="Otillar R.P."/>
            <person name="Terry A.Y."/>
            <person name="Boore J.L."/>
            <person name="Simakov O."/>
            <person name="Marletaz F."/>
            <person name="Cho S.-J."/>
            <person name="Edsinger-Gonzales E."/>
            <person name="Havlak P."/>
            <person name="Kuo D.-H."/>
            <person name="Larsson T."/>
            <person name="Lv J."/>
            <person name="Arendt D."/>
            <person name="Savage R."/>
            <person name="Osoegawa K."/>
            <person name="de Jong P."/>
            <person name="Lindberg D.R."/>
            <person name="Seaver E.C."/>
            <person name="Weisblat D.A."/>
            <person name="Putnam N.H."/>
            <person name="Grigoriev I.V."/>
            <person name="Rokhsar D.S."/>
        </authorList>
    </citation>
    <scope>NUCLEOTIDE SEQUENCE</scope>
</reference>
<evidence type="ECO:0000256" key="1">
    <source>
        <dbReference type="SAM" id="MobiDB-lite"/>
    </source>
</evidence>
<feature type="region of interest" description="Disordered" evidence="1">
    <location>
        <begin position="1"/>
        <end position="23"/>
    </location>
</feature>
<dbReference type="Proteomes" id="UP000015101">
    <property type="component" value="Unassembled WGS sequence"/>
</dbReference>
<accession>T1F8D7</accession>
<evidence type="ECO:0000313" key="4">
    <source>
        <dbReference type="EnsemblMetazoa" id="HelroP174697"/>
    </source>
</evidence>
<dbReference type="GeneID" id="20205086"/>
<name>T1F8D7_HELRO</name>
<sequence length="165" mass="18621">MDYSFAEAPTNSQQNNTSTSSYNSANCQLKTTTTKSDFVNIIAYATRSVILCLLSIALVVYVLTDYGIILELQVVFGCVITSYFFKKRFERMIYGKDPETLAFSRQLAYVLIFGMAVHRAYYATNFWLSIFNTFHTLFIGSFLLKCKVASQPLNIGIAKTNFLTA</sequence>
<feature type="transmembrane region" description="Helical" evidence="2">
    <location>
        <begin position="66"/>
        <end position="85"/>
    </location>
</feature>
<keyword evidence="2" id="KW-0472">Membrane</keyword>
<keyword evidence="2" id="KW-1133">Transmembrane helix</keyword>
<reference evidence="4" key="3">
    <citation type="submission" date="2015-06" db="UniProtKB">
        <authorList>
            <consortium name="EnsemblMetazoa"/>
        </authorList>
    </citation>
    <scope>IDENTIFICATION</scope>
</reference>
<dbReference type="HOGENOM" id="CLU_1612616_0_0_1"/>
<proteinExistence type="predicted"/>
<dbReference type="EMBL" id="AMQM01005000">
    <property type="status" value="NOT_ANNOTATED_CDS"/>
    <property type="molecule type" value="Genomic_DNA"/>
</dbReference>
<dbReference type="InParanoid" id="T1F8D7"/>
<dbReference type="RefSeq" id="XP_009020375.1">
    <property type="nucleotide sequence ID" value="XM_009022127.1"/>
</dbReference>
<gene>
    <name evidence="4" type="primary">20205086</name>
    <name evidence="3" type="ORF">HELRODRAFT_174697</name>
</gene>